<accession>A0A0R3U0P3</accession>
<dbReference type="WBParaSite" id="HNAJ_0001369201-mRNA-1">
    <property type="protein sequence ID" value="HNAJ_0001369201-mRNA-1"/>
    <property type="gene ID" value="HNAJ_0001369201"/>
</dbReference>
<reference evidence="3" key="1">
    <citation type="submission" date="2017-02" db="UniProtKB">
        <authorList>
            <consortium name="WormBaseParasite"/>
        </authorList>
    </citation>
    <scope>IDENTIFICATION</scope>
</reference>
<protein>
    <submittedName>
        <fullName evidence="3">Kinesin motor domain-containing protein</fullName>
    </submittedName>
</protein>
<evidence type="ECO:0000313" key="2">
    <source>
        <dbReference type="Proteomes" id="UP000278807"/>
    </source>
</evidence>
<reference evidence="1 2" key="2">
    <citation type="submission" date="2018-11" db="EMBL/GenBank/DDBJ databases">
        <authorList>
            <consortium name="Pathogen Informatics"/>
        </authorList>
    </citation>
    <scope>NUCLEOTIDE SEQUENCE [LARGE SCALE GENOMIC DNA]</scope>
</reference>
<keyword evidence="2" id="KW-1185">Reference proteome</keyword>
<name>A0A0R3U0P3_RODNA</name>
<dbReference type="Proteomes" id="UP000278807">
    <property type="component" value="Unassembled WGS sequence"/>
</dbReference>
<gene>
    <name evidence="1" type="ORF">HNAJ_LOCUS13666</name>
</gene>
<sequence>MRQVRVRVERREEDSSSSKILYSASRVTVFERKAALTLETSCWKRNSTRQIKSYCLSEDFDRSGP</sequence>
<proteinExistence type="predicted"/>
<dbReference type="EMBL" id="UZAE01015820">
    <property type="protein sequence ID" value="VDO16655.1"/>
    <property type="molecule type" value="Genomic_DNA"/>
</dbReference>
<dbReference type="AlphaFoldDB" id="A0A0R3U0P3"/>
<evidence type="ECO:0000313" key="1">
    <source>
        <dbReference type="EMBL" id="VDO16655.1"/>
    </source>
</evidence>
<organism evidence="3">
    <name type="scientific">Rodentolepis nana</name>
    <name type="common">Dwarf tapeworm</name>
    <name type="synonym">Hymenolepis nana</name>
    <dbReference type="NCBI Taxonomy" id="102285"/>
    <lineage>
        <taxon>Eukaryota</taxon>
        <taxon>Metazoa</taxon>
        <taxon>Spiralia</taxon>
        <taxon>Lophotrochozoa</taxon>
        <taxon>Platyhelminthes</taxon>
        <taxon>Cestoda</taxon>
        <taxon>Eucestoda</taxon>
        <taxon>Cyclophyllidea</taxon>
        <taxon>Hymenolepididae</taxon>
        <taxon>Rodentolepis</taxon>
    </lineage>
</organism>
<evidence type="ECO:0000313" key="3">
    <source>
        <dbReference type="WBParaSite" id="HNAJ_0001369201-mRNA-1"/>
    </source>
</evidence>